<accession>A0A7S3IVG7</accession>
<reference evidence="1" key="1">
    <citation type="submission" date="2021-01" db="EMBL/GenBank/DDBJ databases">
        <authorList>
            <person name="Corre E."/>
            <person name="Pelletier E."/>
            <person name="Niang G."/>
            <person name="Scheremetjew M."/>
            <person name="Finn R."/>
            <person name="Kale V."/>
            <person name="Holt S."/>
            <person name="Cochrane G."/>
            <person name="Meng A."/>
            <person name="Brown T."/>
            <person name="Cohen L."/>
        </authorList>
    </citation>
    <scope>NUCLEOTIDE SEQUENCE</scope>
    <source>
        <strain evidence="1">S3</strain>
    </source>
</reference>
<protein>
    <submittedName>
        <fullName evidence="1">Uncharacterized protein</fullName>
    </submittedName>
</protein>
<dbReference type="Gene3D" id="6.10.140.1230">
    <property type="match status" value="1"/>
</dbReference>
<evidence type="ECO:0000313" key="1">
    <source>
        <dbReference type="EMBL" id="CAE0331969.1"/>
    </source>
</evidence>
<name>A0A7S3IVG7_9SPIT</name>
<sequence>MSTTMKSTVPILQKAMKNMDSMGIGNNIAQFEKVFEDMDVKTSEIDAAMENVYSTTISQDEVSSLLSEIQGENALATGSDMVGAGKGQIGSAQKDADVNDMQAKLDQLKDL</sequence>
<gene>
    <name evidence="1" type="ORF">SINC0208_LOCUS12605</name>
</gene>
<dbReference type="AlphaFoldDB" id="A0A7S3IVG7"/>
<dbReference type="EMBL" id="HBIH01031571">
    <property type="protein sequence ID" value="CAE0331969.1"/>
    <property type="molecule type" value="Transcribed_RNA"/>
</dbReference>
<organism evidence="1">
    <name type="scientific">Strombidium inclinatum</name>
    <dbReference type="NCBI Taxonomy" id="197538"/>
    <lineage>
        <taxon>Eukaryota</taxon>
        <taxon>Sar</taxon>
        <taxon>Alveolata</taxon>
        <taxon>Ciliophora</taxon>
        <taxon>Intramacronucleata</taxon>
        <taxon>Spirotrichea</taxon>
        <taxon>Oligotrichia</taxon>
        <taxon>Strombidiidae</taxon>
        <taxon>Strombidium</taxon>
    </lineage>
</organism>
<proteinExistence type="predicted"/>